<proteinExistence type="predicted"/>
<evidence type="ECO:0000259" key="2">
    <source>
        <dbReference type="Pfam" id="PF08101"/>
    </source>
</evidence>
<feature type="compositionally biased region" description="Basic and acidic residues" evidence="1">
    <location>
        <begin position="1067"/>
        <end position="1076"/>
    </location>
</feature>
<evidence type="ECO:0000313" key="4">
    <source>
        <dbReference type="Proteomes" id="UP000076798"/>
    </source>
</evidence>
<protein>
    <recommendedName>
        <fullName evidence="2">Meiotically up-regulated protein Msb1/Mug8 domain-containing protein</fullName>
    </recommendedName>
</protein>
<dbReference type="Pfam" id="PF08101">
    <property type="entry name" value="Msb1-Mug8_dom"/>
    <property type="match status" value="1"/>
</dbReference>
<feature type="compositionally biased region" description="Low complexity" evidence="1">
    <location>
        <begin position="1214"/>
        <end position="1230"/>
    </location>
</feature>
<feature type="compositionally biased region" description="Low complexity" evidence="1">
    <location>
        <begin position="1261"/>
        <end position="1273"/>
    </location>
</feature>
<keyword evidence="4" id="KW-1185">Reference proteome</keyword>
<feature type="compositionally biased region" description="Low complexity" evidence="1">
    <location>
        <begin position="669"/>
        <end position="678"/>
    </location>
</feature>
<organism evidence="3 4">
    <name type="scientific">Sistotremastrum suecicum HHB10207 ss-3</name>
    <dbReference type="NCBI Taxonomy" id="1314776"/>
    <lineage>
        <taxon>Eukaryota</taxon>
        <taxon>Fungi</taxon>
        <taxon>Dikarya</taxon>
        <taxon>Basidiomycota</taxon>
        <taxon>Agaricomycotina</taxon>
        <taxon>Agaricomycetes</taxon>
        <taxon>Sistotremastrales</taxon>
        <taxon>Sistotremastraceae</taxon>
        <taxon>Sistotremastrum</taxon>
    </lineage>
</organism>
<feature type="compositionally biased region" description="Gly residues" evidence="1">
    <location>
        <begin position="990"/>
        <end position="1005"/>
    </location>
</feature>
<feature type="compositionally biased region" description="Acidic residues" evidence="1">
    <location>
        <begin position="1105"/>
        <end position="1115"/>
    </location>
</feature>
<evidence type="ECO:0000256" key="1">
    <source>
        <dbReference type="SAM" id="MobiDB-lite"/>
    </source>
</evidence>
<dbReference type="PANTHER" id="PTHR28093">
    <property type="entry name" value="MORPHOGENESIS-RELATED PROTEIN MSB1"/>
    <property type="match status" value="1"/>
</dbReference>
<dbReference type="OrthoDB" id="3362494at2759"/>
<feature type="region of interest" description="Disordered" evidence="1">
    <location>
        <begin position="963"/>
        <end position="1308"/>
    </location>
</feature>
<feature type="region of interest" description="Disordered" evidence="1">
    <location>
        <begin position="438"/>
        <end position="474"/>
    </location>
</feature>
<dbReference type="InterPro" id="IPR037508">
    <property type="entry name" value="Msb1/Mug8"/>
</dbReference>
<dbReference type="EMBL" id="KV428184">
    <property type="protein sequence ID" value="KZT34388.1"/>
    <property type="molecule type" value="Genomic_DNA"/>
</dbReference>
<dbReference type="InterPro" id="IPR012965">
    <property type="entry name" value="Msb1/Mug8_dom"/>
</dbReference>
<feature type="compositionally biased region" description="Low complexity" evidence="1">
    <location>
        <begin position="441"/>
        <end position="471"/>
    </location>
</feature>
<feature type="compositionally biased region" description="Low complexity" evidence="1">
    <location>
        <begin position="863"/>
        <end position="897"/>
    </location>
</feature>
<dbReference type="SUPFAM" id="SSF48350">
    <property type="entry name" value="GTPase activation domain, GAP"/>
    <property type="match status" value="1"/>
</dbReference>
<dbReference type="Proteomes" id="UP000076798">
    <property type="component" value="Unassembled WGS sequence"/>
</dbReference>
<dbReference type="STRING" id="1314776.A0A165ZKD7"/>
<feature type="compositionally biased region" description="Basic and acidic residues" evidence="1">
    <location>
        <begin position="25"/>
        <end position="35"/>
    </location>
</feature>
<dbReference type="PANTHER" id="PTHR28093:SF1">
    <property type="entry name" value="MORPHOGENESIS-RELATED PROTEIN MSB1"/>
    <property type="match status" value="1"/>
</dbReference>
<feature type="compositionally biased region" description="Pro residues" evidence="1">
    <location>
        <begin position="1242"/>
        <end position="1260"/>
    </location>
</feature>
<name>A0A165ZKD7_9AGAM</name>
<feature type="compositionally biased region" description="Polar residues" evidence="1">
    <location>
        <begin position="809"/>
        <end position="825"/>
    </location>
</feature>
<feature type="region of interest" description="Disordered" evidence="1">
    <location>
        <begin position="802"/>
        <end position="951"/>
    </location>
</feature>
<feature type="domain" description="Meiotically up-regulated protein Msb1/Mug8" evidence="2">
    <location>
        <begin position="118"/>
        <end position="555"/>
    </location>
</feature>
<feature type="compositionally biased region" description="Low complexity" evidence="1">
    <location>
        <begin position="1165"/>
        <end position="1182"/>
    </location>
</feature>
<feature type="compositionally biased region" description="Basic and acidic residues" evidence="1">
    <location>
        <begin position="937"/>
        <end position="951"/>
    </location>
</feature>
<dbReference type="InterPro" id="IPR008936">
    <property type="entry name" value="Rho_GTPase_activation_prot"/>
</dbReference>
<feature type="compositionally biased region" description="Polar residues" evidence="1">
    <location>
        <begin position="1"/>
        <end position="24"/>
    </location>
</feature>
<gene>
    <name evidence="3" type="ORF">SISSUDRAFT_1065365</name>
</gene>
<feature type="compositionally biased region" description="Pro residues" evidence="1">
    <location>
        <begin position="679"/>
        <end position="688"/>
    </location>
</feature>
<dbReference type="Gene3D" id="1.10.555.10">
    <property type="entry name" value="Rho GTPase activation protein"/>
    <property type="match status" value="1"/>
</dbReference>
<feature type="compositionally biased region" description="Gly residues" evidence="1">
    <location>
        <begin position="1187"/>
        <end position="1200"/>
    </location>
</feature>
<reference evidence="3 4" key="1">
    <citation type="journal article" date="2016" name="Mol. Biol. Evol.">
        <title>Comparative Genomics of Early-Diverging Mushroom-Forming Fungi Provides Insights into the Origins of Lignocellulose Decay Capabilities.</title>
        <authorList>
            <person name="Nagy L.G."/>
            <person name="Riley R."/>
            <person name="Tritt A."/>
            <person name="Adam C."/>
            <person name="Daum C."/>
            <person name="Floudas D."/>
            <person name="Sun H."/>
            <person name="Yadav J.S."/>
            <person name="Pangilinan J."/>
            <person name="Larsson K.H."/>
            <person name="Matsuura K."/>
            <person name="Barry K."/>
            <person name="Labutti K."/>
            <person name="Kuo R."/>
            <person name="Ohm R.A."/>
            <person name="Bhattacharya S.S."/>
            <person name="Shirouzu T."/>
            <person name="Yoshinaga Y."/>
            <person name="Martin F.M."/>
            <person name="Grigoriev I.V."/>
            <person name="Hibbett D.S."/>
        </authorList>
    </citation>
    <scope>NUCLEOTIDE SEQUENCE [LARGE SCALE GENOMIC DNA]</scope>
    <source>
        <strain evidence="3 4">HHB10207 ss-3</strain>
    </source>
</reference>
<feature type="compositionally biased region" description="Polar residues" evidence="1">
    <location>
        <begin position="838"/>
        <end position="847"/>
    </location>
</feature>
<evidence type="ECO:0000313" key="3">
    <source>
        <dbReference type="EMBL" id="KZT34388.1"/>
    </source>
</evidence>
<feature type="region of interest" description="Disordered" evidence="1">
    <location>
        <begin position="1"/>
        <end position="103"/>
    </location>
</feature>
<sequence>MPSLFSRQRTTSTPNRKLVSSSSLNHRDSGADEFGRVPAGSRTSLAAGTAGTPVKKNKSKKHDTEVSDAPPLSEGGFLPYSPAPTPAPTSPGEGQGPQLPTQDYGHLSYQKDVILGLDEVHRLVQVVSGEIEGRCLQTPFLFSTLAIDLSSGATRRLIESFLRTCGTAPGPATEAAESKFAEDAKFAGPHELAMLLRWGLARILRLVEGAEMKGILDWEMYLRWREDEAASEYPPIYIQAFFQTLPLLPSSILTTLLNLMARLTTYSTSSGLTPTMLSTLFAPLLFHIPTQTFEACYASYLATSHATEHLLLAYIRLQDHSTIGTPTSLPTKLKSWIRGYPSMLPPMEGLNVPRRGAKLIKVTTVRRNVRLYSADLVRSASNWANKASEFASSREWNKISPRAGANAGLPPRYTDSYRKRMDLPASFFPGSYPLPSPYSTPTPSLDGHHTTSPLGNSSSSTLTNSAASSSTIVDDEEERFRSLTDLKWGAFEARGFGGFGGVAEDRKALDFDLNESARKGQLDKRRTLTWADFSNSGFTKSDAPLSATLQFSAPLESSIQSWPSHSSELQRKLKKTHKVGFLLSSFSSFLSSLLMYFLRNLSFCPSVLIIALPAFGWDTSPVMGIEQVVEEGFLSVFCDLIYGGGIGWMDRPELSFRESNWALVELKSFPSSSSSSPSPNTPTGPSTPRPGGSPNAKLTAANDPRHSSILFLFEEFVPLEYRTQLASAALSKKLPIRFFPSVSRSKAWKPAQTLNGQPYVIGQVGGGSLGTPKKDEKEREFEKFLGLGETIKLSAGKKSMIHSPISPLSDRTMSGIPGTSQSSRAGTPLVGPGKKTNKVGTVSSSSPLYAEPGEAFPRRMERAPSTPALALSSLRLSSSAQDRSTPSKGTPSSTPSKRGLFSRLGTSSSKRQAYMPSEYDALEFETRLTGSMDEEDRPPVPEKDRGDIRRMSRDDSWVDILVSSNSRMGDQDAELPPSMGSVSRRHITRPGGGIHLSPGSGGPGGRRSDPELASQEVARTLAAAGPPPPDLDFNRNSGYLDSPTPVRRVRSSGNAGEILEPIASQAHFDRQMYDHDQEYDEGTEEGASAEYGYGYDEGDRTTGEGEYDEDGDEIQESYFPPSSGPAINVQTPTLPPSTPKAHRMQSLGEDDFPEPPPIRGEDIPRSSSPLSVPLALSAKPPSKVTLGGKGSVPGKSGKGVGSLVEMYAEKDAMAQSSSRSPSTSPQAQSRLPVRIDSKSPQSPLPPIPVPSQSPSHPIPVPSLSDALLDDPALQTVPMPMDPHLGRSSPGRYVHGAPLHNVDEAEEED</sequence>
<feature type="region of interest" description="Disordered" evidence="1">
    <location>
        <begin position="669"/>
        <end position="701"/>
    </location>
</feature>
<accession>A0A165ZKD7</accession>